<keyword evidence="3" id="KW-1185">Reference proteome</keyword>
<accession>A0A1U8BQ84</accession>
<dbReference type="OrthoDB" id="1745547at2759"/>
<reference evidence="4" key="1">
    <citation type="submission" date="2025-08" db="UniProtKB">
        <authorList>
            <consortium name="RefSeq"/>
        </authorList>
    </citation>
    <scope>IDENTIFICATION</scope>
</reference>
<dbReference type="AlphaFoldDB" id="A0A1U8BQ84"/>
<dbReference type="Proteomes" id="UP000189703">
    <property type="component" value="Unplaced"/>
</dbReference>
<feature type="compositionally biased region" description="Basic and acidic residues" evidence="1">
    <location>
        <begin position="98"/>
        <end position="112"/>
    </location>
</feature>
<feature type="compositionally biased region" description="Basic and acidic residues" evidence="1">
    <location>
        <begin position="219"/>
        <end position="231"/>
    </location>
</feature>
<dbReference type="eggNOG" id="ENOG502RZ3C">
    <property type="taxonomic scope" value="Eukaryota"/>
</dbReference>
<feature type="region of interest" description="Disordered" evidence="1">
    <location>
        <begin position="1"/>
        <end position="113"/>
    </location>
</feature>
<evidence type="ECO:0000259" key="2">
    <source>
        <dbReference type="Pfam" id="PF12874"/>
    </source>
</evidence>
<feature type="domain" description="C2H2-type" evidence="2">
    <location>
        <begin position="129"/>
        <end position="154"/>
    </location>
</feature>
<name>A0A1U8BQ84_NELNU</name>
<dbReference type="Pfam" id="PF12874">
    <property type="entry name" value="zf-met"/>
    <property type="match status" value="1"/>
</dbReference>
<dbReference type="InterPro" id="IPR013087">
    <property type="entry name" value="Znf_C2H2_type"/>
</dbReference>
<dbReference type="PANTHER" id="PTHR36332">
    <property type="entry name" value="STRESS RESPONSE PROTEIN"/>
    <property type="match status" value="1"/>
</dbReference>
<protein>
    <submittedName>
        <fullName evidence="4">Uncharacterized protein LOC104613343</fullName>
    </submittedName>
</protein>
<dbReference type="RefSeq" id="XP_010279425.1">
    <property type="nucleotide sequence ID" value="XM_010281123.2"/>
</dbReference>
<dbReference type="PANTHER" id="PTHR36332:SF1">
    <property type="entry name" value="STRESS RESPONSE PROTEIN"/>
    <property type="match status" value="1"/>
</dbReference>
<evidence type="ECO:0000256" key="1">
    <source>
        <dbReference type="SAM" id="MobiDB-lite"/>
    </source>
</evidence>
<dbReference type="KEGG" id="nnu:104613343"/>
<dbReference type="GeneID" id="104613343"/>
<evidence type="ECO:0000313" key="3">
    <source>
        <dbReference type="Proteomes" id="UP000189703"/>
    </source>
</evidence>
<feature type="compositionally biased region" description="Low complexity" evidence="1">
    <location>
        <begin position="65"/>
        <end position="80"/>
    </location>
</feature>
<dbReference type="OMA" id="ETPAEMH"/>
<feature type="region of interest" description="Disordered" evidence="1">
    <location>
        <begin position="195"/>
        <end position="244"/>
    </location>
</feature>
<gene>
    <name evidence="4" type="primary">LOC104613343</name>
</gene>
<feature type="compositionally biased region" description="Basic and acidic residues" evidence="1">
    <location>
        <begin position="7"/>
        <end position="17"/>
    </location>
</feature>
<feature type="compositionally biased region" description="Acidic residues" evidence="1">
    <location>
        <begin position="35"/>
        <end position="55"/>
    </location>
</feature>
<dbReference type="FunCoup" id="A0A1U8BQ84">
    <property type="interactions" value="351"/>
</dbReference>
<proteinExistence type="predicted"/>
<dbReference type="STRING" id="4432.A0A1U8BQ84"/>
<organism evidence="3 4">
    <name type="scientific">Nelumbo nucifera</name>
    <name type="common">Sacred lotus</name>
    <dbReference type="NCBI Taxonomy" id="4432"/>
    <lineage>
        <taxon>Eukaryota</taxon>
        <taxon>Viridiplantae</taxon>
        <taxon>Streptophyta</taxon>
        <taxon>Embryophyta</taxon>
        <taxon>Tracheophyta</taxon>
        <taxon>Spermatophyta</taxon>
        <taxon>Magnoliopsida</taxon>
        <taxon>Proteales</taxon>
        <taxon>Nelumbonaceae</taxon>
        <taxon>Nelumbo</taxon>
    </lineage>
</organism>
<sequence>MIKRQFYKQEHADRDVSDSSSSSSDSDSDVRAREEEDETEEEIEAVAEEKEDEDTYSPSPGSGYVSEDSSGNDVNVDSSGILINDDDDSREYETQNLDESRLSGRGNAEKKGSTQANFPDFILKCKSVFKCRLCPRIVCLSEETLKAHFKSKRHARSEKLLSEGRLKLMLNSDGEIEEEQETHAERHARIVAVAEELSNAKKKNRGRQRQRQRLKRKKTGDGSDEGKRKQSIENPTNKRHKDKD</sequence>
<dbReference type="InParanoid" id="A0A1U8BQ84"/>
<evidence type="ECO:0000313" key="4">
    <source>
        <dbReference type="RefSeq" id="XP_010279425.1"/>
    </source>
</evidence>
<feature type="compositionally biased region" description="Basic residues" evidence="1">
    <location>
        <begin position="200"/>
        <end position="218"/>
    </location>
</feature>